<proteinExistence type="predicted"/>
<reference evidence="3" key="1">
    <citation type="submission" date="2015-01" db="EMBL/GenBank/DDBJ databases">
        <authorList>
            <person name="MANFREDI Pablo"/>
        </authorList>
    </citation>
    <scope>NUCLEOTIDE SEQUENCE [LARGE SCALE GENOMIC DNA]</scope>
    <source>
        <strain evidence="3">Ccyn2B</strain>
    </source>
</reference>
<dbReference type="PROSITE" id="PS51257">
    <property type="entry name" value="PROKAR_LIPOPROTEIN"/>
    <property type="match status" value="1"/>
</dbReference>
<organism evidence="2 3">
    <name type="scientific">Capnocytophaga cynodegmi</name>
    <dbReference type="NCBI Taxonomy" id="28189"/>
    <lineage>
        <taxon>Bacteria</taxon>
        <taxon>Pseudomonadati</taxon>
        <taxon>Bacteroidota</taxon>
        <taxon>Flavobacteriia</taxon>
        <taxon>Flavobacteriales</taxon>
        <taxon>Flavobacteriaceae</taxon>
        <taxon>Capnocytophaga</taxon>
    </lineage>
</organism>
<keyword evidence="1" id="KW-0732">Signal</keyword>
<feature type="chain" id="PRO_5002129157" description="Lipocalin-like domain-containing protein" evidence="1">
    <location>
        <begin position="20"/>
        <end position="127"/>
    </location>
</feature>
<dbReference type="AlphaFoldDB" id="A0A0B7HPG7"/>
<dbReference type="Proteomes" id="UP000038055">
    <property type="component" value="Unassembled WGS sequence"/>
</dbReference>
<evidence type="ECO:0000313" key="2">
    <source>
        <dbReference type="EMBL" id="CEN39388.1"/>
    </source>
</evidence>
<dbReference type="RefSeq" id="WP_041994367.1">
    <property type="nucleotide sequence ID" value="NZ_CDOD01000056.1"/>
</dbReference>
<dbReference type="EMBL" id="CDOD01000056">
    <property type="protein sequence ID" value="CEN39388.1"/>
    <property type="molecule type" value="Genomic_DNA"/>
</dbReference>
<evidence type="ECO:0000256" key="1">
    <source>
        <dbReference type="SAM" id="SignalP"/>
    </source>
</evidence>
<gene>
    <name evidence="2" type="ORF">CCYN2B_60112</name>
</gene>
<keyword evidence="3" id="KW-1185">Reference proteome</keyword>
<sequence length="127" mass="14196">MKKALKILGVFCLTLVVFACSKNDDPVDNDLFVGTYKGSIGFKEGDKEPIDVKEGSVTVVKTGSTYYFRFSDGIEDLKGVEFKKDGDNVLVNVDFVNLEAQYIRISASELKIHYTKEGKTWKADAKR</sequence>
<evidence type="ECO:0000313" key="3">
    <source>
        <dbReference type="Proteomes" id="UP000038055"/>
    </source>
</evidence>
<name>A0A0B7HPG7_9FLAO</name>
<protein>
    <recommendedName>
        <fullName evidence="4">Lipocalin-like domain-containing protein</fullName>
    </recommendedName>
</protein>
<feature type="signal peptide" evidence="1">
    <location>
        <begin position="1"/>
        <end position="19"/>
    </location>
</feature>
<evidence type="ECO:0008006" key="4">
    <source>
        <dbReference type="Google" id="ProtNLM"/>
    </source>
</evidence>
<accession>A0A0B7HPG7</accession>